<keyword evidence="4" id="KW-0720">Serine protease</keyword>
<accession>A0ABY4MZF4</accession>
<dbReference type="SUPFAM" id="SSF52317">
    <property type="entry name" value="Class I glutamine amidotransferase-like"/>
    <property type="match status" value="1"/>
</dbReference>
<proteinExistence type="inferred from homology"/>
<evidence type="ECO:0000256" key="4">
    <source>
        <dbReference type="ARBA" id="ARBA00022825"/>
    </source>
</evidence>
<dbReference type="Gene3D" id="3.40.50.880">
    <property type="match status" value="1"/>
</dbReference>
<keyword evidence="2" id="KW-0645">Protease</keyword>
<dbReference type="InterPro" id="IPR005320">
    <property type="entry name" value="Peptidase_S51"/>
</dbReference>
<keyword evidence="3" id="KW-0378">Hydrolase</keyword>
<dbReference type="Pfam" id="PF03575">
    <property type="entry name" value="Peptidase_S51"/>
    <property type="match status" value="1"/>
</dbReference>
<comment type="similarity">
    <text evidence="1">Belongs to the peptidase S51 family.</text>
</comment>
<evidence type="ECO:0000256" key="3">
    <source>
        <dbReference type="ARBA" id="ARBA00022801"/>
    </source>
</evidence>
<evidence type="ECO:0000256" key="2">
    <source>
        <dbReference type="ARBA" id="ARBA00022670"/>
    </source>
</evidence>
<dbReference type="EMBL" id="CP097160">
    <property type="protein sequence ID" value="UQN15447.1"/>
    <property type="molecule type" value="Genomic_DNA"/>
</dbReference>
<dbReference type="PANTHER" id="PTHR20842">
    <property type="entry name" value="PROTEASE S51 ALPHA-ASPARTYL DIPEPTIDASE"/>
    <property type="match status" value="1"/>
</dbReference>
<name>A0ABY4MZF4_9MICO</name>
<evidence type="ECO:0000256" key="1">
    <source>
        <dbReference type="ARBA" id="ARBA00006534"/>
    </source>
</evidence>
<reference evidence="5" key="1">
    <citation type="submission" date="2022-05" db="EMBL/GenBank/DDBJ databases">
        <title>Complete genome sequence of toluene-degrading Gulosibacter sediminis strain ACHW.36C.</title>
        <authorList>
            <person name="Wai A.C."/>
            <person name="Lai G.K."/>
            <person name="Griffin S.D."/>
            <person name="Leung F.C."/>
        </authorList>
    </citation>
    <scope>NUCLEOTIDE SEQUENCE [LARGE SCALE GENOMIC DNA]</scope>
    <source>
        <strain evidence="5">ACHW.36C</strain>
    </source>
</reference>
<organism evidence="5">
    <name type="scientific">Gulosibacter sediminis</name>
    <dbReference type="NCBI Taxonomy" id="1729695"/>
    <lineage>
        <taxon>Bacteria</taxon>
        <taxon>Bacillati</taxon>
        <taxon>Actinomycetota</taxon>
        <taxon>Actinomycetes</taxon>
        <taxon>Micrococcales</taxon>
        <taxon>Microbacteriaceae</taxon>
        <taxon>Gulosibacter</taxon>
    </lineage>
</organism>
<dbReference type="PANTHER" id="PTHR20842:SF0">
    <property type="entry name" value="ALPHA-ASPARTYL DIPEPTIDASE"/>
    <property type="match status" value="1"/>
</dbReference>
<dbReference type="InterPro" id="IPR029062">
    <property type="entry name" value="Class_I_gatase-like"/>
</dbReference>
<sequence>MKLLLLSMQAGALWGFLRNHLEHPGKARIGFVHDAIGRVPEHDTMQAWLYEERQRVVDLVETVDDLFLAEMKPDEVAEALDRIDALYVRGGNTFLLREAMRISGADKLIIERVKAGLPYIGLSAGSIVVGPSLEPIVPMDDPDEAPNLPSYRGLGLIDAVIVPHADGQLPPYPPELISSILTTYGERYQLQPVDDDQAYVVDDRGERLISSAE</sequence>
<evidence type="ECO:0000313" key="5">
    <source>
        <dbReference type="EMBL" id="UQN15447.1"/>
    </source>
</evidence>
<protein>
    <submittedName>
        <fullName evidence="5">Type 1 glutamine amidotransferase-like domain-containing protein</fullName>
    </submittedName>
</protein>
<gene>
    <name evidence="5" type="ORF">M3M28_02975</name>
</gene>